<keyword evidence="2" id="KW-1133">Transmembrane helix</keyword>
<comment type="caution">
    <text evidence="3">The sequence shown here is derived from an EMBL/GenBank/DDBJ whole genome shotgun (WGS) entry which is preliminary data.</text>
</comment>
<evidence type="ECO:0000313" key="4">
    <source>
        <dbReference type="Proteomes" id="UP000266841"/>
    </source>
</evidence>
<evidence type="ECO:0000256" key="1">
    <source>
        <dbReference type="SAM" id="MobiDB-lite"/>
    </source>
</evidence>
<reference evidence="3 4" key="1">
    <citation type="journal article" date="2012" name="Genome Biol.">
        <title>Genome and low-iron response of an oceanic diatom adapted to chronic iron limitation.</title>
        <authorList>
            <person name="Lommer M."/>
            <person name="Specht M."/>
            <person name="Roy A.S."/>
            <person name="Kraemer L."/>
            <person name="Andreson R."/>
            <person name="Gutowska M.A."/>
            <person name="Wolf J."/>
            <person name="Bergner S.V."/>
            <person name="Schilhabel M.B."/>
            <person name="Klostermeier U.C."/>
            <person name="Beiko R.G."/>
            <person name="Rosenstiel P."/>
            <person name="Hippler M."/>
            <person name="Laroche J."/>
        </authorList>
    </citation>
    <scope>NUCLEOTIDE SEQUENCE [LARGE SCALE GENOMIC DNA]</scope>
    <source>
        <strain evidence="3 4">CCMP1005</strain>
    </source>
</reference>
<accession>K0R3S6</accession>
<keyword evidence="2" id="KW-0812">Transmembrane</keyword>
<feature type="transmembrane region" description="Helical" evidence="2">
    <location>
        <begin position="48"/>
        <end position="68"/>
    </location>
</feature>
<keyword evidence="2" id="KW-0472">Membrane</keyword>
<keyword evidence="4" id="KW-1185">Reference proteome</keyword>
<gene>
    <name evidence="3" type="ORF">THAOC_33665</name>
</gene>
<sequence>TDSPLRTGPQVFRSGPQSDRSWTATGPQGLRSGPQISEIRNHPVSSSVVVLCVVVIGCVVVHACYIFAYELLISQAIPSQEDVCGRRGSDRWGGGPQKMTTSEEIAAADERIYVGGLDPSRGLTVELVASRLCSVKGQGNLQHEAEDCRRGRRRQPKLLLPPGESVVGLEIEPQRERARTTGQAIQ</sequence>
<evidence type="ECO:0000313" key="3">
    <source>
        <dbReference type="EMBL" id="EJK47603.1"/>
    </source>
</evidence>
<feature type="non-terminal residue" evidence="3">
    <location>
        <position position="1"/>
    </location>
</feature>
<protein>
    <submittedName>
        <fullName evidence="3">Uncharacterized protein</fullName>
    </submittedName>
</protein>
<feature type="compositionally biased region" description="Polar residues" evidence="1">
    <location>
        <begin position="15"/>
        <end position="26"/>
    </location>
</feature>
<evidence type="ECO:0000256" key="2">
    <source>
        <dbReference type="SAM" id="Phobius"/>
    </source>
</evidence>
<organism evidence="3 4">
    <name type="scientific">Thalassiosira oceanica</name>
    <name type="common">Marine diatom</name>
    <dbReference type="NCBI Taxonomy" id="159749"/>
    <lineage>
        <taxon>Eukaryota</taxon>
        <taxon>Sar</taxon>
        <taxon>Stramenopiles</taxon>
        <taxon>Ochrophyta</taxon>
        <taxon>Bacillariophyta</taxon>
        <taxon>Coscinodiscophyceae</taxon>
        <taxon>Thalassiosirophycidae</taxon>
        <taxon>Thalassiosirales</taxon>
        <taxon>Thalassiosiraceae</taxon>
        <taxon>Thalassiosira</taxon>
    </lineage>
</organism>
<dbReference type="AlphaFoldDB" id="K0R3S6"/>
<dbReference type="EMBL" id="AGNL01046797">
    <property type="protein sequence ID" value="EJK47603.1"/>
    <property type="molecule type" value="Genomic_DNA"/>
</dbReference>
<proteinExistence type="predicted"/>
<dbReference type="Proteomes" id="UP000266841">
    <property type="component" value="Unassembled WGS sequence"/>
</dbReference>
<name>K0R3S6_THAOC</name>
<feature type="region of interest" description="Disordered" evidence="1">
    <location>
        <begin position="1"/>
        <end position="34"/>
    </location>
</feature>